<dbReference type="SUPFAM" id="SSF74650">
    <property type="entry name" value="Galactose mutarotase-like"/>
    <property type="match status" value="1"/>
</dbReference>
<dbReference type="GO" id="GO:0004559">
    <property type="term" value="F:alpha-mannosidase activity"/>
    <property type="evidence" value="ECO:0007669"/>
    <property type="project" value="InterPro"/>
</dbReference>
<comment type="caution">
    <text evidence="3">The sequence shown here is derived from an EMBL/GenBank/DDBJ whole genome shotgun (WGS) entry which is preliminary data.</text>
</comment>
<dbReference type="AlphaFoldDB" id="A0A7Z8K099"/>
<dbReference type="InterPro" id="IPR011013">
    <property type="entry name" value="Gal_mutarotase_sf_dom"/>
</dbReference>
<dbReference type="EMBL" id="SZYE01000031">
    <property type="protein sequence ID" value="TKR24492.1"/>
    <property type="molecule type" value="Genomic_DNA"/>
</dbReference>
<dbReference type="GO" id="GO:0006013">
    <property type="term" value="P:mannose metabolic process"/>
    <property type="evidence" value="ECO:0007669"/>
    <property type="project" value="InterPro"/>
</dbReference>
<feature type="domain" description="Glycoside hydrolase family 38 N-terminal" evidence="2">
    <location>
        <begin position="32"/>
        <end position="292"/>
    </location>
</feature>
<protein>
    <recommendedName>
        <fullName evidence="2">Glycoside hydrolase family 38 N-terminal domain-containing protein</fullName>
    </recommendedName>
</protein>
<name>A0A7Z8K099_9CELL</name>
<dbReference type="InterPro" id="IPR000602">
    <property type="entry name" value="Glyco_hydro_38_N"/>
</dbReference>
<organism evidence="3 4">
    <name type="scientific">Cellulomonas hominis</name>
    <dbReference type="NCBI Taxonomy" id="156981"/>
    <lineage>
        <taxon>Bacteria</taxon>
        <taxon>Bacillati</taxon>
        <taxon>Actinomycetota</taxon>
        <taxon>Actinomycetes</taxon>
        <taxon>Micrococcales</taxon>
        <taxon>Cellulomonadaceae</taxon>
        <taxon>Cellulomonas</taxon>
    </lineage>
</organism>
<evidence type="ECO:0000313" key="4">
    <source>
        <dbReference type="Proteomes" id="UP000308121"/>
    </source>
</evidence>
<dbReference type="CDD" id="cd10791">
    <property type="entry name" value="GH38N_AMII_like_1"/>
    <property type="match status" value="1"/>
</dbReference>
<evidence type="ECO:0000259" key="2">
    <source>
        <dbReference type="Pfam" id="PF01074"/>
    </source>
</evidence>
<proteinExistence type="predicted"/>
<dbReference type="OrthoDB" id="237949at2"/>
<feature type="compositionally biased region" description="Basic and acidic residues" evidence="1">
    <location>
        <begin position="1"/>
        <end position="12"/>
    </location>
</feature>
<dbReference type="InterPro" id="IPR027291">
    <property type="entry name" value="Glyco_hydro_38_N_sf"/>
</dbReference>
<reference evidence="3 4" key="1">
    <citation type="submission" date="2019-05" db="EMBL/GenBank/DDBJ databases">
        <title>Genome sequence of Cellulomonas hominis strain CS1.</title>
        <authorList>
            <person name="Belmont J."/>
            <person name="Maclea K.S."/>
        </authorList>
    </citation>
    <scope>NUCLEOTIDE SEQUENCE [LARGE SCALE GENOMIC DNA]</scope>
    <source>
        <strain evidence="3 4">CS1</strain>
    </source>
</reference>
<dbReference type="Proteomes" id="UP000308121">
    <property type="component" value="Unassembled WGS sequence"/>
</dbReference>
<dbReference type="SUPFAM" id="SSF88713">
    <property type="entry name" value="Glycoside hydrolase/deacetylase"/>
    <property type="match status" value="1"/>
</dbReference>
<dbReference type="Gene3D" id="3.20.110.10">
    <property type="entry name" value="Glycoside hydrolase 38, N terminal domain"/>
    <property type="match status" value="1"/>
</dbReference>
<evidence type="ECO:0000313" key="3">
    <source>
        <dbReference type="EMBL" id="TKR24492.1"/>
    </source>
</evidence>
<feature type="region of interest" description="Disordered" evidence="1">
    <location>
        <begin position="1"/>
        <end position="27"/>
    </location>
</feature>
<dbReference type="Pfam" id="PF01074">
    <property type="entry name" value="Glyco_hydro_38N"/>
    <property type="match status" value="1"/>
</dbReference>
<dbReference type="RefSeq" id="WP_154728839.1">
    <property type="nucleotide sequence ID" value="NZ_SZYE01000031.1"/>
</dbReference>
<evidence type="ECO:0000256" key="1">
    <source>
        <dbReference type="SAM" id="MobiDB-lite"/>
    </source>
</evidence>
<dbReference type="InterPro" id="IPR011330">
    <property type="entry name" value="Glyco_hydro/deAcase_b/a-brl"/>
</dbReference>
<sequence>MSSTPDETRTDESPEPAGPRPGGPLLDRPIRQVLLVGHTHHDVGYTNSPRLIDDLHAATVRRVLDLCDTNDGDGPDAFRWTFEVARPVLRFLDDAAPADVERLRRRVAEGRLAVTGGYLNMTQLLGDAELDAAYGALGRLRAAGVPVRTEQHGDVNGIAWGTVDAMRRAGADRLVMALNPDHGRAPYPQPTGFWWQGPAGGRVFVWLSTHYGVGEEWGIVDGDVEAAEAHVADFVAALEKRDDYPYDTAVVHAANDNRWPTALFLEVVRHWNARHPEQPMRTATIDEALDVLRPQAEAAEVPVARGEWSDWWAHGHGSTAREVAVYREARSFARAAQTTLGLTRLRGDGAPALADVMGYRRGPVRLRSDAEVARDLDRVDAELLLFAEHTWGSWETYSKPYSSFSHAHWNAKAGFAYGAFDLARDLAVEGLFRVVASGGEAGGVPGGTAGTDATRVVVVNPTERARTEPVDVEVHGRTRARTVATVPAFGVTTVPLPAPAGAARAAREIACGAYRAVVDPARGGVVSLVHLPSGRELVDADAAGHGLGAVVTETVVPGSEHPMVVRDPKDFHPDFPGPDFDRRPAAGTEEPLVTEGESWARIAWWTTPPGLPPATTTLTLYRDLDVVDLEVALVKPEAFGPESIHVAFPFRVEDPEFLLETAGAVYAAESEQLPDTSKDWYSVQHAVGVHRPGSGGGVLWGSVDAPLVQLGGLHTGEWARTLHAPTGYLSSWLMNNLHFTNFQARQEGTRAYRYRFAAVDGPVTRERVRVFGRDLAEPLQARAYDGPVTVDGGLGLRVSPADRVLAEVRPMPDGTVRVRLRNVGAEPVDAEVAWDGPGRVRVAGDGRVPLGPHGVGEVLLRREP</sequence>
<dbReference type="GO" id="GO:0030246">
    <property type="term" value="F:carbohydrate binding"/>
    <property type="evidence" value="ECO:0007669"/>
    <property type="project" value="InterPro"/>
</dbReference>
<accession>A0A7Z8K099</accession>
<gene>
    <name evidence="3" type="ORF">FA014_06230</name>
</gene>